<dbReference type="AlphaFoldDB" id="A0AAW0GE35"/>
<feature type="compositionally biased region" description="Low complexity" evidence="1">
    <location>
        <begin position="71"/>
        <end position="91"/>
    </location>
</feature>
<evidence type="ECO:0000259" key="2">
    <source>
        <dbReference type="PROSITE" id="PS51767"/>
    </source>
</evidence>
<dbReference type="InterPro" id="IPR021109">
    <property type="entry name" value="Peptidase_aspartic_dom_sf"/>
</dbReference>
<dbReference type="Proteomes" id="UP001385951">
    <property type="component" value="Unassembled WGS sequence"/>
</dbReference>
<dbReference type="InterPro" id="IPR033121">
    <property type="entry name" value="PEPTIDASE_A1"/>
</dbReference>
<dbReference type="EMBL" id="JASBNA010000011">
    <property type="protein sequence ID" value="KAK7688308.1"/>
    <property type="molecule type" value="Genomic_DNA"/>
</dbReference>
<evidence type="ECO:0000256" key="1">
    <source>
        <dbReference type="SAM" id="MobiDB-lite"/>
    </source>
</evidence>
<gene>
    <name evidence="3" type="ORF">QCA50_008679</name>
</gene>
<organism evidence="3 4">
    <name type="scientific">Cerrena zonata</name>
    <dbReference type="NCBI Taxonomy" id="2478898"/>
    <lineage>
        <taxon>Eukaryota</taxon>
        <taxon>Fungi</taxon>
        <taxon>Dikarya</taxon>
        <taxon>Basidiomycota</taxon>
        <taxon>Agaricomycotina</taxon>
        <taxon>Agaricomycetes</taxon>
        <taxon>Polyporales</taxon>
        <taxon>Cerrenaceae</taxon>
        <taxon>Cerrena</taxon>
    </lineage>
</organism>
<evidence type="ECO:0000313" key="4">
    <source>
        <dbReference type="Proteomes" id="UP001385951"/>
    </source>
</evidence>
<proteinExistence type="predicted"/>
<dbReference type="PROSITE" id="PS51767">
    <property type="entry name" value="PEPTIDASE_A1"/>
    <property type="match status" value="1"/>
</dbReference>
<feature type="region of interest" description="Disordered" evidence="1">
    <location>
        <begin position="56"/>
        <end position="92"/>
    </location>
</feature>
<evidence type="ECO:0000313" key="3">
    <source>
        <dbReference type="EMBL" id="KAK7688308.1"/>
    </source>
</evidence>
<dbReference type="Pfam" id="PF00026">
    <property type="entry name" value="Asp"/>
    <property type="match status" value="1"/>
</dbReference>
<feature type="domain" description="Peptidase A1" evidence="2">
    <location>
        <begin position="1"/>
        <end position="137"/>
    </location>
</feature>
<sequence length="140" mass="14757">MPDIGLVFGGKEWKIKKEILNIGELPEAERPQSSSSLSATVLATPSITLAVPSSVLSIPTPPVKRNDVESESTSTTMSSSMTSSPTPVPSTASKRCLSGLVGHDGNGVEPRLWIIGDVFLRGVYSAFDVGNRRVGFADLA</sequence>
<accession>A0AAW0GE35</accession>
<dbReference type="SUPFAM" id="SSF50630">
    <property type="entry name" value="Acid proteases"/>
    <property type="match status" value="1"/>
</dbReference>
<dbReference type="Gene3D" id="2.40.70.10">
    <property type="entry name" value="Acid Proteases"/>
    <property type="match status" value="1"/>
</dbReference>
<keyword evidence="4" id="KW-1185">Reference proteome</keyword>
<comment type="caution">
    <text evidence="3">The sequence shown here is derived from an EMBL/GenBank/DDBJ whole genome shotgun (WGS) entry which is preliminary data.</text>
</comment>
<reference evidence="3 4" key="1">
    <citation type="submission" date="2022-09" db="EMBL/GenBank/DDBJ databases">
        <authorList>
            <person name="Palmer J.M."/>
        </authorList>
    </citation>
    <scope>NUCLEOTIDE SEQUENCE [LARGE SCALE GENOMIC DNA]</scope>
    <source>
        <strain evidence="3 4">DSM 7382</strain>
    </source>
</reference>
<name>A0AAW0GE35_9APHY</name>
<protein>
    <recommendedName>
        <fullName evidence="2">Peptidase A1 domain-containing protein</fullName>
    </recommendedName>
</protein>